<dbReference type="Proteomes" id="UP001501757">
    <property type="component" value="Unassembled WGS sequence"/>
</dbReference>
<evidence type="ECO:0000313" key="2">
    <source>
        <dbReference type="Proteomes" id="UP001501757"/>
    </source>
</evidence>
<dbReference type="Pfam" id="PF11227">
    <property type="entry name" value="DUF3025"/>
    <property type="match status" value="1"/>
</dbReference>
<accession>A0ABN0WYB4</accession>
<dbReference type="EMBL" id="BAAAEI010000006">
    <property type="protein sequence ID" value="GAA0350170.1"/>
    <property type="molecule type" value="Genomic_DNA"/>
</dbReference>
<dbReference type="RefSeq" id="WP_343843217.1">
    <property type="nucleotide sequence ID" value="NZ_BAAAEI010000006.1"/>
</dbReference>
<dbReference type="InterPro" id="IPR021390">
    <property type="entry name" value="DUF3025"/>
</dbReference>
<proteinExistence type="predicted"/>
<organism evidence="1 2">
    <name type="scientific">Bowmanella denitrificans</name>
    <dbReference type="NCBI Taxonomy" id="366582"/>
    <lineage>
        <taxon>Bacteria</taxon>
        <taxon>Pseudomonadati</taxon>
        <taxon>Pseudomonadota</taxon>
        <taxon>Gammaproteobacteria</taxon>
        <taxon>Alteromonadales</taxon>
        <taxon>Alteromonadaceae</taxon>
        <taxon>Bowmanella</taxon>
    </lineage>
</organism>
<comment type="caution">
    <text evidence="1">The sequence shown here is derived from an EMBL/GenBank/DDBJ whole genome shotgun (WGS) entry which is preliminary data.</text>
</comment>
<protein>
    <recommendedName>
        <fullName evidence="3">DUF3025 domain-containing protein</fullName>
    </recommendedName>
</protein>
<name>A0ABN0WYB4_9ALTE</name>
<evidence type="ECO:0000313" key="1">
    <source>
        <dbReference type="EMBL" id="GAA0350170.1"/>
    </source>
</evidence>
<gene>
    <name evidence="1" type="ORF">GCM10009092_13200</name>
</gene>
<keyword evidence="2" id="KW-1185">Reference proteome</keyword>
<reference evidence="1 2" key="1">
    <citation type="journal article" date="2019" name="Int. J. Syst. Evol. Microbiol.">
        <title>The Global Catalogue of Microorganisms (GCM) 10K type strain sequencing project: providing services to taxonomists for standard genome sequencing and annotation.</title>
        <authorList>
            <consortium name="The Broad Institute Genomics Platform"/>
            <consortium name="The Broad Institute Genome Sequencing Center for Infectious Disease"/>
            <person name="Wu L."/>
            <person name="Ma J."/>
        </authorList>
    </citation>
    <scope>NUCLEOTIDE SEQUENCE [LARGE SCALE GENOMIC DNA]</scope>
    <source>
        <strain evidence="1 2">JCM 13378</strain>
    </source>
</reference>
<evidence type="ECO:0008006" key="3">
    <source>
        <dbReference type="Google" id="ProtNLM"/>
    </source>
</evidence>
<sequence length="284" mass="33482">MLDNRPKLAHCATNAIKNKPTARRFADSLPQLWMPEVFKYAPFSWLASLFALREIMNWPDYQWLNQDAKLSVAFVPQHCLDLQSLCYESFIATHSKVPTRQHNWHDFFNALIWRQFPLSKSALNRLHMADIKAHGTLQRTPRRNRITHFDECGVLLVYSDPVIAQLLKDHQWLEAFWQHRSSWGKQVQALIFGHANYEMLLNPYIGLTGKWLGIQVPACYFDWPQWEQLRWVDQHLQHRLAQENCLGEKGVLSPLPLLGVPGWWSDNQQADFYRNSDYFMPKRK</sequence>